<dbReference type="AlphaFoldDB" id="A0A5C1QKI3"/>
<keyword evidence="2" id="KW-1185">Reference proteome</keyword>
<dbReference type="InterPro" id="IPR015067">
    <property type="entry name" value="DUF1893_TM1506-like"/>
</dbReference>
<dbReference type="GO" id="GO:0003824">
    <property type="term" value="F:catalytic activity"/>
    <property type="evidence" value="ECO:0007669"/>
    <property type="project" value="InterPro"/>
</dbReference>
<evidence type="ECO:0000313" key="2">
    <source>
        <dbReference type="Proteomes" id="UP000324209"/>
    </source>
</evidence>
<dbReference type="OrthoDB" id="370511at2"/>
<dbReference type="Proteomes" id="UP000324209">
    <property type="component" value="Chromosome"/>
</dbReference>
<reference evidence="1 2" key="1">
    <citation type="submission" date="2019-02" db="EMBL/GenBank/DDBJ databases">
        <title>Complete Genome Sequence and Methylome Analysis of free living Spirochaetas.</title>
        <authorList>
            <person name="Fomenkov A."/>
            <person name="Dubinina G."/>
            <person name="Leshcheva N."/>
            <person name="Mikheeva N."/>
            <person name="Grabovich M."/>
            <person name="Vincze T."/>
            <person name="Roberts R.J."/>
        </authorList>
    </citation>
    <scope>NUCLEOTIDE SEQUENCE [LARGE SCALE GENOMIC DNA]</scope>
    <source>
        <strain evidence="1 2">K2</strain>
    </source>
</reference>
<dbReference type="InterPro" id="IPR016193">
    <property type="entry name" value="Cytidine_deaminase-like"/>
</dbReference>
<dbReference type="SUPFAM" id="SSF53927">
    <property type="entry name" value="Cytidine deaminase-like"/>
    <property type="match status" value="1"/>
</dbReference>
<proteinExistence type="predicted"/>
<dbReference type="InterPro" id="IPR037081">
    <property type="entry name" value="Hyp_TM1506"/>
</dbReference>
<gene>
    <name evidence="1" type="ORF">EXM22_03550</name>
</gene>
<protein>
    <submittedName>
        <fullName evidence="1">DUF1893 domain-containing protein</fullName>
    </submittedName>
</protein>
<sequence>MEVLLNLTVTHNDTVVFTHDGHWLHPLFALEDFLKESEWDCSELFLKDKLIGRAAAVLIHRMGFRRCHGSTLSSRGLSLFEDLGIQCSYDLLVDKLDCQTELILTDDLSLEEAYQELSRRAGRAN</sequence>
<name>A0A5C1QKI3_9SPIO</name>
<dbReference type="EMBL" id="CP036150">
    <property type="protein sequence ID" value="QEN07104.1"/>
    <property type="molecule type" value="Genomic_DNA"/>
</dbReference>
<dbReference type="Gene3D" id="3.40.140.30">
    <property type="entry name" value="Hypothetical protein TM1506"/>
    <property type="match status" value="1"/>
</dbReference>
<accession>A0A5C1QKI3</accession>
<dbReference type="Pfam" id="PF08973">
    <property type="entry name" value="TM1506"/>
    <property type="match status" value="1"/>
</dbReference>
<organism evidence="1 2">
    <name type="scientific">Oceanispirochaeta crateris</name>
    <dbReference type="NCBI Taxonomy" id="2518645"/>
    <lineage>
        <taxon>Bacteria</taxon>
        <taxon>Pseudomonadati</taxon>
        <taxon>Spirochaetota</taxon>
        <taxon>Spirochaetia</taxon>
        <taxon>Spirochaetales</taxon>
        <taxon>Spirochaetaceae</taxon>
        <taxon>Oceanispirochaeta</taxon>
    </lineage>
</organism>
<dbReference type="KEGG" id="ock:EXM22_03550"/>
<evidence type="ECO:0000313" key="1">
    <source>
        <dbReference type="EMBL" id="QEN07104.1"/>
    </source>
</evidence>